<dbReference type="AlphaFoldDB" id="A0A378JFD6"/>
<dbReference type="RefSeq" id="WP_115329446.1">
    <property type="nucleotide sequence ID" value="NZ_CAAAHP010000003.1"/>
</dbReference>
<organism evidence="1 2">
    <name type="scientific">Legionella busanensis</name>
    <dbReference type="NCBI Taxonomy" id="190655"/>
    <lineage>
        <taxon>Bacteria</taxon>
        <taxon>Pseudomonadati</taxon>
        <taxon>Pseudomonadota</taxon>
        <taxon>Gammaproteobacteria</taxon>
        <taxon>Legionellales</taxon>
        <taxon>Legionellaceae</taxon>
        <taxon>Legionella</taxon>
    </lineage>
</organism>
<reference evidence="1 2" key="1">
    <citation type="submission" date="2018-06" db="EMBL/GenBank/DDBJ databases">
        <authorList>
            <consortium name="Pathogen Informatics"/>
            <person name="Doyle S."/>
        </authorList>
    </citation>
    <scope>NUCLEOTIDE SEQUENCE [LARGE SCALE GENOMIC DNA]</scope>
    <source>
        <strain evidence="1 2">NCTC13316</strain>
    </source>
</reference>
<sequence length="768" mass="88414">MLYLIKGTSDRIYTAFGLSALLRSGTTSKDIEKDLFRTLFLGSKENCQYHINSWINHTNSDYKHYSQGNMSAGNLFLIFGPQPFFKENEELTNYYNNNVNLHFAFIDQNKALCGLGVYYRRDDPTKWMIGLIKHTNLVSNQRQICILTSVHPRPFIKNKKTKIGNLISITEPALFTALLEHPFLSCLINLNILPDGQINPNFEVIGQFLQNVAVNDNYQDNQQLLTTLRKSPKKVFANKALQVAQQLDLRLSIPQIYKCLDEASLLYQKICYLSQFKVTKARRWCDLLLLLDQFGLIEKWDLLIQNKLLTKYLFARIDSLQAAFLKNALTDEAISSLLFLIDHNEFAAFYEKINKVDRETEIIWRNLGWLTHLKEKLPNDTFKQALLCKLIFYIVDVSSFQDLINSLQGKNLNIEKVFSPAEFAQFLTAGFYTSHLAWQDIINLALLCQTTEQAQVCHSLFKLGFDKNIISSLLINSQLLSIVNNLTMFEINKPIIINFLAFLKNQNDLDIKSFCEAVALLNLNKKSISPFVEDLKKEQLFQLTGFIKKQKVALQPDLMKVAYVALTTGNIKTLQAELTQLEAKSSPYFMYQFINVLKIMNSLAVLQPYDSRKMVNCLVQASKENALFINVINMLEYECHKIRVRLKQELPDKLDKIEQEEKLYRRKMYLIIFKQINSPNSEKNLLKAIKEAEEPLLAIANIDYHPWLRCTLAIITNSVALLLTAGLANICHYKRSGDFFFFQHTASCEKIKALDINITEQLKITLTA</sequence>
<proteinExistence type="predicted"/>
<keyword evidence="2" id="KW-1185">Reference proteome</keyword>
<evidence type="ECO:0000313" key="2">
    <source>
        <dbReference type="Proteomes" id="UP000254794"/>
    </source>
</evidence>
<dbReference type="Proteomes" id="UP000254794">
    <property type="component" value="Unassembled WGS sequence"/>
</dbReference>
<gene>
    <name evidence="1" type="ORF">NCTC13316_00028</name>
</gene>
<name>A0A378JFD6_9GAMM</name>
<evidence type="ECO:0000313" key="1">
    <source>
        <dbReference type="EMBL" id="STX49966.1"/>
    </source>
</evidence>
<dbReference type="OrthoDB" id="5649212at2"/>
<accession>A0A378JFD6</accession>
<protein>
    <submittedName>
        <fullName evidence="1">Uncharacterized protein</fullName>
    </submittedName>
</protein>
<dbReference type="EMBL" id="UGOD01000001">
    <property type="protein sequence ID" value="STX49966.1"/>
    <property type="molecule type" value="Genomic_DNA"/>
</dbReference>